<dbReference type="GeneID" id="7841184"/>
<gene>
    <name evidence="1" type="ORF">TTHERM_00101210</name>
</gene>
<evidence type="ECO:0000313" key="2">
    <source>
        <dbReference type="Proteomes" id="UP000009168"/>
    </source>
</evidence>
<evidence type="ECO:0000313" key="1">
    <source>
        <dbReference type="EMBL" id="EAR91925.1"/>
    </source>
</evidence>
<sequence length="278" mass="32210">MISVQRIRAQKKLVGAIYRHFSYVSEKDLLDRVPYNFGGVKAQINPNSTYKVYQLLHSIFNDKLDHGFKFAYESMLDAFENHDLEFFQETVEPNLYLKIQRGFEFLESKGLKICQQNKNSQFDIAYNSLEIHNGVYFDRQKNPSGLRKQSLQMFDYAIFNLYTSNDMGASFPFQGLVSRPILQIGLYLSSSRKLYLEDSNGKIVAGENSNMNQTHKILFETDPGEASSLGNNQIFNMLRGFQTNTNKEKLFKEIFIGNDSQWKITDIDNFMKGNPFTR</sequence>
<dbReference type="OMA" id="HKIRFET"/>
<proteinExistence type="predicted"/>
<organism evidence="1 2">
    <name type="scientific">Tetrahymena thermophila (strain SB210)</name>
    <dbReference type="NCBI Taxonomy" id="312017"/>
    <lineage>
        <taxon>Eukaryota</taxon>
        <taxon>Sar</taxon>
        <taxon>Alveolata</taxon>
        <taxon>Ciliophora</taxon>
        <taxon>Intramacronucleata</taxon>
        <taxon>Oligohymenophorea</taxon>
        <taxon>Hymenostomatida</taxon>
        <taxon>Tetrahymenina</taxon>
        <taxon>Tetrahymenidae</taxon>
        <taxon>Tetrahymena</taxon>
    </lineage>
</organism>
<dbReference type="HOGENOM" id="CLU_1083612_0_0_1"/>
<accession>Q234S8</accession>
<dbReference type="KEGG" id="tet:TTHERM_00101210"/>
<dbReference type="EMBL" id="GG662767">
    <property type="protein sequence ID" value="EAR91925.1"/>
    <property type="molecule type" value="Genomic_DNA"/>
</dbReference>
<name>Q234S8_TETTS</name>
<reference evidence="2" key="1">
    <citation type="journal article" date="2006" name="PLoS Biol.">
        <title>Macronuclear genome sequence of the ciliate Tetrahymena thermophila, a model eukaryote.</title>
        <authorList>
            <person name="Eisen J.A."/>
            <person name="Coyne R.S."/>
            <person name="Wu M."/>
            <person name="Wu D."/>
            <person name="Thiagarajan M."/>
            <person name="Wortman J.R."/>
            <person name="Badger J.H."/>
            <person name="Ren Q."/>
            <person name="Amedeo P."/>
            <person name="Jones K.M."/>
            <person name="Tallon L.J."/>
            <person name="Delcher A.L."/>
            <person name="Salzberg S.L."/>
            <person name="Silva J.C."/>
            <person name="Haas B.J."/>
            <person name="Majoros W.H."/>
            <person name="Farzad M."/>
            <person name="Carlton J.M."/>
            <person name="Smith R.K. Jr."/>
            <person name="Garg J."/>
            <person name="Pearlman R.E."/>
            <person name="Karrer K.M."/>
            <person name="Sun L."/>
            <person name="Manning G."/>
            <person name="Elde N.C."/>
            <person name="Turkewitz A.P."/>
            <person name="Asai D.J."/>
            <person name="Wilkes D.E."/>
            <person name="Wang Y."/>
            <person name="Cai H."/>
            <person name="Collins K."/>
            <person name="Stewart B.A."/>
            <person name="Lee S.R."/>
            <person name="Wilamowska K."/>
            <person name="Weinberg Z."/>
            <person name="Ruzzo W.L."/>
            <person name="Wloga D."/>
            <person name="Gaertig J."/>
            <person name="Frankel J."/>
            <person name="Tsao C.-C."/>
            <person name="Gorovsky M.A."/>
            <person name="Keeling P.J."/>
            <person name="Waller R.F."/>
            <person name="Patron N.J."/>
            <person name="Cherry J.M."/>
            <person name="Stover N.A."/>
            <person name="Krieger C.J."/>
            <person name="del Toro C."/>
            <person name="Ryder H.F."/>
            <person name="Williamson S.C."/>
            <person name="Barbeau R.A."/>
            <person name="Hamilton E.P."/>
            <person name="Orias E."/>
        </authorList>
    </citation>
    <scope>NUCLEOTIDE SEQUENCE [LARGE SCALE GENOMIC DNA]</scope>
    <source>
        <strain evidence="2">SB210</strain>
    </source>
</reference>
<dbReference type="Proteomes" id="UP000009168">
    <property type="component" value="Unassembled WGS sequence"/>
</dbReference>
<keyword evidence="2" id="KW-1185">Reference proteome</keyword>
<dbReference type="RefSeq" id="XP_001012170.1">
    <property type="nucleotide sequence ID" value="XM_001012170.1"/>
</dbReference>
<dbReference type="InParanoid" id="Q234S8"/>
<dbReference type="AlphaFoldDB" id="Q234S8"/>
<protein>
    <submittedName>
        <fullName evidence="1">Uncharacterized protein</fullName>
    </submittedName>
</protein>
<dbReference type="OrthoDB" id="301445at2759"/>